<evidence type="ECO:0000259" key="2">
    <source>
        <dbReference type="Pfam" id="PF03537"/>
    </source>
</evidence>
<dbReference type="KEGG" id="sgd:ELQ87_14445"/>
<keyword evidence="1" id="KW-0732">Signal</keyword>
<dbReference type="SUPFAM" id="SSF51445">
    <property type="entry name" value="(Trans)glycosidases"/>
    <property type="match status" value="1"/>
</dbReference>
<protein>
    <recommendedName>
        <fullName evidence="2">Glycoside-hydrolase family GH114 TIM-barrel domain-containing protein</fullName>
    </recommendedName>
</protein>
<dbReference type="AlphaFoldDB" id="A0A3S9ZCQ4"/>
<dbReference type="Pfam" id="PF03537">
    <property type="entry name" value="Glyco_hydro_114"/>
    <property type="match status" value="1"/>
</dbReference>
<dbReference type="InterPro" id="IPR004352">
    <property type="entry name" value="GH114_TIM-barrel"/>
</dbReference>
<evidence type="ECO:0000313" key="5">
    <source>
        <dbReference type="Proteomes" id="UP000271291"/>
    </source>
</evidence>
<dbReference type="OrthoDB" id="319933at2"/>
<dbReference type="PANTHER" id="PTHR35273:SF2">
    <property type="entry name" value="ALPHA-GALACTOSIDASE"/>
    <property type="match status" value="1"/>
</dbReference>
<evidence type="ECO:0000313" key="6">
    <source>
        <dbReference type="Proteomes" id="UP000501753"/>
    </source>
</evidence>
<organism evidence="3 5">
    <name type="scientific">Streptomyces griseoviridis</name>
    <dbReference type="NCBI Taxonomy" id="45398"/>
    <lineage>
        <taxon>Bacteria</taxon>
        <taxon>Bacillati</taxon>
        <taxon>Actinomycetota</taxon>
        <taxon>Actinomycetes</taxon>
        <taxon>Kitasatosporales</taxon>
        <taxon>Streptomycetaceae</taxon>
        <taxon>Streptomyces</taxon>
    </lineage>
</organism>
<evidence type="ECO:0000256" key="1">
    <source>
        <dbReference type="SAM" id="SignalP"/>
    </source>
</evidence>
<sequence length="276" mass="29554">MKDNAISVLHRCLVLAVVVAAAFIAWPAPSEAASAKTLPPAAGGFDYQIGGPYTPAAGVKIVSRDHTASPASNLYNICYINAFQTQPGASSEWAADLLLRDASGKLVEDKEWPGEYLLDVRTEAKRAAILQKVGGWIDECATKGFDAVEPDNYDHYTRSKGLIDPSESKKYMKLLVDRAHAKNLAIAQKNTLELAGDASSLGIDFAVVEECGVIWSGASAPECPEYYAAFGNRIIDIEYTNAGMNRACASYAGVFSIVQRDVSVTPNGLRKTCAGQ</sequence>
<keyword evidence="6" id="KW-1185">Reference proteome</keyword>
<gene>
    <name evidence="4" type="ORF">DDJ31_24850</name>
    <name evidence="3" type="ORF">ELQ87_14445</name>
</gene>
<dbReference type="InterPro" id="IPR017853">
    <property type="entry name" value="GH"/>
</dbReference>
<name>A0A3S9ZCQ4_STRGD</name>
<feature type="signal peptide" evidence="1">
    <location>
        <begin position="1"/>
        <end position="32"/>
    </location>
</feature>
<feature type="chain" id="PRO_5044600783" description="Glycoside-hydrolase family GH114 TIM-barrel domain-containing protein" evidence="1">
    <location>
        <begin position="33"/>
        <end position="276"/>
    </location>
</feature>
<accession>A0A3S9ZCQ4</accession>
<dbReference type="PANTHER" id="PTHR35273">
    <property type="entry name" value="ALPHA-1,4 POLYGALACTOSAMINIDASE, PUTATIVE (AFU_ORTHOLOGUE AFUA_3G07890)-RELATED"/>
    <property type="match status" value="1"/>
</dbReference>
<dbReference type="Proteomes" id="UP000501753">
    <property type="component" value="Chromosome"/>
</dbReference>
<reference evidence="4 6" key="1">
    <citation type="submission" date="2018-04" db="EMBL/GenBank/DDBJ databases">
        <title>Complete genome sequences of Streptomyces griseoviridis K61 and characterization of antagonistic properties of biological control agents.</title>
        <authorList>
            <person name="Mariita R.M."/>
            <person name="Sello J.K."/>
        </authorList>
    </citation>
    <scope>NUCLEOTIDE SEQUENCE [LARGE SCALE GENOMIC DNA]</scope>
    <source>
        <strain evidence="4 6">K61</strain>
    </source>
</reference>
<feature type="domain" description="Glycoside-hydrolase family GH114 TIM-barrel" evidence="2">
    <location>
        <begin position="45"/>
        <end position="264"/>
    </location>
</feature>
<proteinExistence type="predicted"/>
<dbReference type="EMBL" id="CP034687">
    <property type="protein sequence ID" value="AZS85367.1"/>
    <property type="molecule type" value="Genomic_DNA"/>
</dbReference>
<dbReference type="Proteomes" id="UP000271291">
    <property type="component" value="Chromosome"/>
</dbReference>
<evidence type="ECO:0000313" key="4">
    <source>
        <dbReference type="EMBL" id="QCN87780.1"/>
    </source>
</evidence>
<dbReference type="EMBL" id="CP029078">
    <property type="protein sequence ID" value="QCN87780.1"/>
    <property type="molecule type" value="Genomic_DNA"/>
</dbReference>
<evidence type="ECO:0000313" key="3">
    <source>
        <dbReference type="EMBL" id="AZS85367.1"/>
    </source>
</evidence>
<reference evidence="3 5" key="2">
    <citation type="submission" date="2018-12" db="EMBL/GenBank/DDBJ databases">
        <title>Streptomyces griseoviridis F1-27 complete genome.</title>
        <authorList>
            <person name="Mariita R.M."/>
            <person name="Sello J.K."/>
        </authorList>
    </citation>
    <scope>NUCLEOTIDE SEQUENCE [LARGE SCALE GENOMIC DNA]</scope>
    <source>
        <strain evidence="3 5">F1-27</strain>
    </source>
</reference>
<dbReference type="Gene3D" id="3.20.20.70">
    <property type="entry name" value="Aldolase class I"/>
    <property type="match status" value="1"/>
</dbReference>
<dbReference type="RefSeq" id="WP_127178241.1">
    <property type="nucleotide sequence ID" value="NZ_CP029078.1"/>
</dbReference>
<dbReference type="InterPro" id="IPR013785">
    <property type="entry name" value="Aldolase_TIM"/>
</dbReference>